<feature type="region of interest" description="Disordered" evidence="4">
    <location>
        <begin position="94"/>
        <end position="124"/>
    </location>
</feature>
<feature type="region of interest" description="Disordered" evidence="4">
    <location>
        <begin position="557"/>
        <end position="600"/>
    </location>
</feature>
<dbReference type="SUPFAM" id="SSF57959">
    <property type="entry name" value="Leucine zipper domain"/>
    <property type="match status" value="1"/>
</dbReference>
<feature type="compositionally biased region" description="Low complexity" evidence="4">
    <location>
        <begin position="57"/>
        <end position="72"/>
    </location>
</feature>
<evidence type="ECO:0000259" key="5">
    <source>
        <dbReference type="SMART" id="SM00338"/>
    </source>
</evidence>
<dbReference type="GO" id="GO:0003700">
    <property type="term" value="F:DNA-binding transcription factor activity"/>
    <property type="evidence" value="ECO:0007669"/>
    <property type="project" value="InterPro"/>
</dbReference>
<keyword evidence="3" id="KW-0175">Coiled coil</keyword>
<name>A0A0E0LFQ5_ORYPU</name>
<dbReference type="Gene3D" id="1.20.5.170">
    <property type="match status" value="1"/>
</dbReference>
<evidence type="ECO:0000256" key="1">
    <source>
        <dbReference type="ARBA" id="ARBA00023015"/>
    </source>
</evidence>
<feature type="region of interest" description="Disordered" evidence="4">
    <location>
        <begin position="23"/>
        <end position="82"/>
    </location>
</feature>
<dbReference type="EnsemblPlants" id="OPUNC06G25210.2">
    <property type="protein sequence ID" value="OPUNC06G25210.2"/>
    <property type="gene ID" value="OPUNC06G25210"/>
</dbReference>
<dbReference type="InterPro" id="IPR009686">
    <property type="entry name" value="Senescence/spartin_C"/>
</dbReference>
<keyword evidence="2" id="KW-0804">Transcription</keyword>
<accession>A0A0E0LFQ5</accession>
<protein>
    <recommendedName>
        <fullName evidence="5">BZIP domain-containing protein</fullName>
    </recommendedName>
</protein>
<sequence>MRERDPPPPTAWVPPVSVATYAAGSPYTSATSPASRRRLPHDSSSVPGGINSSPRRAPMASYYYSSSSNPNPNASPAPSAPPLYPTLTMADLAPVQIGPSSPMSPASPATPVDADANVPPPSEDVLLRIPGAQLHLIDRHRSYPLAAGDLSLLRIRSGDTSLAGIALLQPIQWPLARDVASVKLDPCHYSFSLTVPASADDPNPDPLHYGLTLSHPDPRLDGILATYTSFSVQSVVGGEALASKVRDEVEAAAYWTAVAPNVEEYGGKVANAIATGAGHLAKGILWCGELTVDRLRWGNEVLMKRMQPADADAEVSPEMLRRIKRVKKVTKMSEKVATGILSGVVKVTGYFTNSIANSKAGKKFFNLLPGEIVLASLDGFGKICDAVEVAGTNVLSTSSTVTTGLVSHKYGEKAAAATNEGMDAAGHAIGTAWAVFKIRQALNPKSVLKPTSLAKSTIKAAAADFRAKQKKYHGCTATLPAAMDDGDLDFSNPDTFLCPAVGGADPDGSCSMDSYFDDILKDTEHHACTHTHTCNPPVHDLSHTHTCVHVHTKIVSAPSDTPSDAAETAESPTENNASKKRPSGNRAAVRKYREKKKAHTASLEEEVVHLRALNQQLMKKLQNHAALEAEVSRLRCLLVDIRGRIEGEIGAFPYQRPVKNIDLVSSVDQGSYLGGAQVMNSCDFRCADQMYCSPGMPVKTMGEDGAVSGQVLGQGACDIVSIQCTGAKSGSTKLPVCGAMGRERGWRGGRSGGDRGGRWGKGAEATRRRRNGCCISVEKS</sequence>
<dbReference type="eggNOG" id="ENOG502QPY0">
    <property type="taxonomic scope" value="Eukaryota"/>
</dbReference>
<dbReference type="SMART" id="SM00338">
    <property type="entry name" value="BRLZ"/>
    <property type="match status" value="1"/>
</dbReference>
<dbReference type="InterPro" id="IPR046347">
    <property type="entry name" value="bZIP_sf"/>
</dbReference>
<dbReference type="Gramene" id="OPUNC06G25210.2">
    <property type="protein sequence ID" value="OPUNC06G25210.2"/>
    <property type="gene ID" value="OPUNC06G25210"/>
</dbReference>
<evidence type="ECO:0000256" key="2">
    <source>
        <dbReference type="ARBA" id="ARBA00023163"/>
    </source>
</evidence>
<feature type="compositionally biased region" description="Low complexity" evidence="4">
    <location>
        <begin position="99"/>
        <end position="109"/>
    </location>
</feature>
<feature type="coiled-coil region" evidence="3">
    <location>
        <begin position="600"/>
        <end position="630"/>
    </location>
</feature>
<dbReference type="AlphaFoldDB" id="A0A0E0LFQ5"/>
<feature type="domain" description="BZIP" evidence="5">
    <location>
        <begin position="571"/>
        <end position="640"/>
    </location>
</feature>
<reference evidence="6" key="2">
    <citation type="submission" date="2018-05" db="EMBL/GenBank/DDBJ databases">
        <title>OpunRS2 (Oryza punctata Reference Sequence Version 2).</title>
        <authorList>
            <person name="Zhang J."/>
            <person name="Kudrna D."/>
            <person name="Lee S."/>
            <person name="Talag J."/>
            <person name="Welchert J."/>
            <person name="Wing R.A."/>
        </authorList>
    </citation>
    <scope>NUCLEOTIDE SEQUENCE [LARGE SCALE GENOMIC DNA]</scope>
</reference>
<keyword evidence="1" id="KW-0805">Transcription regulation</keyword>
<feature type="compositionally biased region" description="Basic residues" evidence="4">
    <location>
        <begin position="578"/>
        <end position="599"/>
    </location>
</feature>
<proteinExistence type="predicted"/>
<dbReference type="InterPro" id="IPR045036">
    <property type="entry name" value="Spartin-like"/>
</dbReference>
<dbReference type="STRING" id="4537.A0A0E0LFQ5"/>
<organism evidence="6">
    <name type="scientific">Oryza punctata</name>
    <name type="common">Red rice</name>
    <dbReference type="NCBI Taxonomy" id="4537"/>
    <lineage>
        <taxon>Eukaryota</taxon>
        <taxon>Viridiplantae</taxon>
        <taxon>Streptophyta</taxon>
        <taxon>Embryophyta</taxon>
        <taxon>Tracheophyta</taxon>
        <taxon>Spermatophyta</taxon>
        <taxon>Magnoliopsida</taxon>
        <taxon>Liliopsida</taxon>
        <taxon>Poales</taxon>
        <taxon>Poaceae</taxon>
        <taxon>BOP clade</taxon>
        <taxon>Oryzoideae</taxon>
        <taxon>Oryzeae</taxon>
        <taxon>Oryzinae</taxon>
        <taxon>Oryza</taxon>
    </lineage>
</organism>
<dbReference type="HOGENOM" id="CLU_388523_0_0_1"/>
<reference evidence="6" key="1">
    <citation type="submission" date="2015-04" db="UniProtKB">
        <authorList>
            <consortium name="EnsemblPlants"/>
        </authorList>
    </citation>
    <scope>IDENTIFICATION</scope>
</reference>
<dbReference type="Proteomes" id="UP000026962">
    <property type="component" value="Chromosome 6"/>
</dbReference>
<dbReference type="Pfam" id="PF06911">
    <property type="entry name" value="Senescence"/>
    <property type="match status" value="1"/>
</dbReference>
<evidence type="ECO:0000256" key="4">
    <source>
        <dbReference type="SAM" id="MobiDB-lite"/>
    </source>
</evidence>
<dbReference type="CDD" id="cd14686">
    <property type="entry name" value="bZIP"/>
    <property type="match status" value="1"/>
</dbReference>
<keyword evidence="7" id="KW-1185">Reference proteome</keyword>
<evidence type="ECO:0000313" key="6">
    <source>
        <dbReference type="EnsemblPlants" id="OPUNC06G25210.2"/>
    </source>
</evidence>
<evidence type="ECO:0000313" key="7">
    <source>
        <dbReference type="Proteomes" id="UP000026962"/>
    </source>
</evidence>
<dbReference type="PANTHER" id="PTHR21068">
    <property type="entry name" value="SPARTIN"/>
    <property type="match status" value="1"/>
</dbReference>
<dbReference type="Pfam" id="PF07716">
    <property type="entry name" value="bZIP_2"/>
    <property type="match status" value="1"/>
</dbReference>
<feature type="compositionally biased region" description="Polar residues" evidence="4">
    <location>
        <begin position="42"/>
        <end position="54"/>
    </location>
</feature>
<evidence type="ECO:0000256" key="3">
    <source>
        <dbReference type="SAM" id="Coils"/>
    </source>
</evidence>
<feature type="compositionally biased region" description="Pro residues" evidence="4">
    <location>
        <begin position="73"/>
        <end position="82"/>
    </location>
</feature>
<dbReference type="PANTHER" id="PTHR21068:SF43">
    <property type="entry name" value="SPARTIN"/>
    <property type="match status" value="1"/>
</dbReference>
<dbReference type="InterPro" id="IPR004827">
    <property type="entry name" value="bZIP"/>
</dbReference>
<dbReference type="GO" id="GO:0005886">
    <property type="term" value="C:plasma membrane"/>
    <property type="evidence" value="ECO:0007669"/>
    <property type="project" value="TreeGrafter"/>
</dbReference>